<gene>
    <name evidence="9" type="ORF">EYB31_13025</name>
</gene>
<evidence type="ECO:0000313" key="9">
    <source>
        <dbReference type="EMBL" id="TBL79133.1"/>
    </source>
</evidence>
<feature type="transmembrane region" description="Helical" evidence="7">
    <location>
        <begin position="181"/>
        <end position="204"/>
    </location>
</feature>
<dbReference type="Proteomes" id="UP000293142">
    <property type="component" value="Unassembled WGS sequence"/>
</dbReference>
<evidence type="ECO:0000256" key="1">
    <source>
        <dbReference type="ARBA" id="ARBA00004651"/>
    </source>
</evidence>
<dbReference type="OrthoDB" id="9810086at2"/>
<dbReference type="AlphaFoldDB" id="A0A4Q9DUB5"/>
<dbReference type="SUPFAM" id="SSF161098">
    <property type="entry name" value="MetI-like"/>
    <property type="match status" value="1"/>
</dbReference>
<dbReference type="Pfam" id="PF00528">
    <property type="entry name" value="BPD_transp_1"/>
    <property type="match status" value="1"/>
</dbReference>
<keyword evidence="10" id="KW-1185">Reference proteome</keyword>
<accession>A0A4Q9DUB5</accession>
<organism evidence="9 10">
    <name type="scientific">Paenibacillus thalictri</name>
    <dbReference type="NCBI Taxonomy" id="2527873"/>
    <lineage>
        <taxon>Bacteria</taxon>
        <taxon>Bacillati</taxon>
        <taxon>Bacillota</taxon>
        <taxon>Bacilli</taxon>
        <taxon>Bacillales</taxon>
        <taxon>Paenibacillaceae</taxon>
        <taxon>Paenibacillus</taxon>
    </lineage>
</organism>
<evidence type="ECO:0000256" key="2">
    <source>
        <dbReference type="ARBA" id="ARBA00022448"/>
    </source>
</evidence>
<keyword evidence="2 7" id="KW-0813">Transport</keyword>
<feature type="transmembrane region" description="Helical" evidence="7">
    <location>
        <begin position="73"/>
        <end position="96"/>
    </location>
</feature>
<comment type="caution">
    <text evidence="9">The sequence shown here is derived from an EMBL/GenBank/DDBJ whole genome shotgun (WGS) entry which is preliminary data.</text>
</comment>
<keyword evidence="3" id="KW-1003">Cell membrane</keyword>
<comment type="subcellular location">
    <subcellularLocation>
        <location evidence="1 7">Cell membrane</location>
        <topology evidence="1 7">Multi-pass membrane protein</topology>
    </subcellularLocation>
</comment>
<evidence type="ECO:0000256" key="3">
    <source>
        <dbReference type="ARBA" id="ARBA00022475"/>
    </source>
</evidence>
<dbReference type="EMBL" id="SIRE01000008">
    <property type="protein sequence ID" value="TBL79133.1"/>
    <property type="molecule type" value="Genomic_DNA"/>
</dbReference>
<dbReference type="GO" id="GO:0005886">
    <property type="term" value="C:plasma membrane"/>
    <property type="evidence" value="ECO:0007669"/>
    <property type="project" value="UniProtKB-SubCell"/>
</dbReference>
<evidence type="ECO:0000256" key="7">
    <source>
        <dbReference type="RuleBase" id="RU363032"/>
    </source>
</evidence>
<feature type="transmembrane region" description="Helical" evidence="7">
    <location>
        <begin position="108"/>
        <end position="128"/>
    </location>
</feature>
<evidence type="ECO:0000256" key="5">
    <source>
        <dbReference type="ARBA" id="ARBA00022989"/>
    </source>
</evidence>
<name>A0A4Q9DUB5_9BACL</name>
<evidence type="ECO:0000313" key="10">
    <source>
        <dbReference type="Proteomes" id="UP000293142"/>
    </source>
</evidence>
<dbReference type="PANTHER" id="PTHR43744:SF9">
    <property type="entry name" value="POLYGALACTURONAN_RHAMNOGALACTURONAN TRANSPORT SYSTEM PERMEASE PROTEIN YTCP"/>
    <property type="match status" value="1"/>
</dbReference>
<protein>
    <submittedName>
        <fullName evidence="9">Carbohydrate ABC transporter permease</fullName>
    </submittedName>
</protein>
<feature type="transmembrane region" description="Helical" evidence="7">
    <location>
        <begin position="140"/>
        <end position="160"/>
    </location>
</feature>
<dbReference type="RefSeq" id="WP_131013769.1">
    <property type="nucleotide sequence ID" value="NZ_SIRE01000008.1"/>
</dbReference>
<keyword evidence="6 7" id="KW-0472">Membrane</keyword>
<dbReference type="Gene3D" id="1.10.3720.10">
    <property type="entry name" value="MetI-like"/>
    <property type="match status" value="1"/>
</dbReference>
<proteinExistence type="inferred from homology"/>
<dbReference type="GO" id="GO:0055085">
    <property type="term" value="P:transmembrane transport"/>
    <property type="evidence" value="ECO:0007669"/>
    <property type="project" value="InterPro"/>
</dbReference>
<sequence>MALNIKGRMVDYIAAFIVLLAVFICLVPFLYILSQSLSSNRAIISQAVTIYPIDFNIEAYKVVFRDAGMLYSLFYTIILTAVFVLVALTVTILAAYPLTKKRLKGRNALLLMMLFTMYFSGGLIPDYLNVKNLSLLNTPLALILPGMMSVYYMIILKSFFQSLPDSLEEAAHLDGCNEMQILLKIVLPLSKPALATVSLLYAVFRWNYFQDALFYITDQHLYTIQLKLYNVINLSQQMTGENVNVNLPSEALKAASIMFGTIPILLVYPWLQKYFVSGIMIGAVKG</sequence>
<comment type="similarity">
    <text evidence="7">Belongs to the binding-protein-dependent transport system permease family.</text>
</comment>
<evidence type="ECO:0000256" key="6">
    <source>
        <dbReference type="ARBA" id="ARBA00023136"/>
    </source>
</evidence>
<dbReference type="InterPro" id="IPR000515">
    <property type="entry name" value="MetI-like"/>
</dbReference>
<reference evidence="9 10" key="1">
    <citation type="submission" date="2019-02" db="EMBL/GenBank/DDBJ databases">
        <title>Paenibacillus sp. nov., isolated from surface-sterilized tissue of Thalictrum simplex L.</title>
        <authorList>
            <person name="Tuo L."/>
        </authorList>
    </citation>
    <scope>NUCLEOTIDE SEQUENCE [LARGE SCALE GENOMIC DNA]</scope>
    <source>
        <strain evidence="9 10">N2SHLJ1</strain>
    </source>
</reference>
<feature type="domain" description="ABC transmembrane type-1" evidence="8">
    <location>
        <begin position="73"/>
        <end position="270"/>
    </location>
</feature>
<evidence type="ECO:0000259" key="8">
    <source>
        <dbReference type="PROSITE" id="PS50928"/>
    </source>
</evidence>
<evidence type="ECO:0000256" key="4">
    <source>
        <dbReference type="ARBA" id="ARBA00022692"/>
    </source>
</evidence>
<dbReference type="InterPro" id="IPR035906">
    <property type="entry name" value="MetI-like_sf"/>
</dbReference>
<feature type="transmembrane region" description="Helical" evidence="7">
    <location>
        <begin position="12"/>
        <end position="33"/>
    </location>
</feature>
<feature type="transmembrane region" description="Helical" evidence="7">
    <location>
        <begin position="251"/>
        <end position="271"/>
    </location>
</feature>
<dbReference type="PROSITE" id="PS50928">
    <property type="entry name" value="ABC_TM1"/>
    <property type="match status" value="1"/>
</dbReference>
<dbReference type="PANTHER" id="PTHR43744">
    <property type="entry name" value="ABC TRANSPORTER PERMEASE PROTEIN MG189-RELATED-RELATED"/>
    <property type="match status" value="1"/>
</dbReference>
<dbReference type="CDD" id="cd06261">
    <property type="entry name" value="TM_PBP2"/>
    <property type="match status" value="1"/>
</dbReference>
<keyword evidence="4 7" id="KW-0812">Transmembrane</keyword>
<keyword evidence="5 7" id="KW-1133">Transmembrane helix</keyword>